<evidence type="ECO:0000313" key="3">
    <source>
        <dbReference type="Proteomes" id="UP000325013"/>
    </source>
</evidence>
<keyword evidence="1" id="KW-1133">Transmembrane helix</keyword>
<dbReference type="AlphaFoldDB" id="A0A5C8G749"/>
<evidence type="ECO:0000256" key="1">
    <source>
        <dbReference type="SAM" id="Phobius"/>
    </source>
</evidence>
<dbReference type="Proteomes" id="UP000325013">
    <property type="component" value="Unassembled WGS sequence"/>
</dbReference>
<name>A0A5C8G749_9SPIR</name>
<sequence>MDDKQLINESIKVADILAKELSFWKRLFIYACSVLLSVLIIFGILAYIYVYNTEMIIETTTLEGNQNKYGTTGNDIQLLTSDLTNENILKIINELNKLTNEN</sequence>
<reference evidence="2 3" key="1">
    <citation type="journal article" date="1992" name="Lakartidningen">
        <title>[Penicillin V and not amoxicillin is the first choice preparation in acute otitis].</title>
        <authorList>
            <person name="Kamme C."/>
            <person name="Lundgren K."/>
            <person name="Prellner K."/>
        </authorList>
    </citation>
    <scope>NUCLEOTIDE SEQUENCE [LARGE SCALE GENOMIC DNA]</scope>
    <source>
        <strain evidence="2 3">PC2777IV</strain>
    </source>
</reference>
<gene>
    <name evidence="2" type="ORF">EPJ67_03290</name>
</gene>
<protein>
    <submittedName>
        <fullName evidence="2">Uncharacterized protein</fullName>
    </submittedName>
</protein>
<dbReference type="RefSeq" id="WP_147528275.1">
    <property type="nucleotide sequence ID" value="NZ_SAYJ01000011.1"/>
</dbReference>
<keyword evidence="1" id="KW-0812">Transmembrane</keyword>
<dbReference type="EMBL" id="SAYJ01000011">
    <property type="protein sequence ID" value="TXJ57690.1"/>
    <property type="molecule type" value="Genomic_DNA"/>
</dbReference>
<feature type="transmembrane region" description="Helical" evidence="1">
    <location>
        <begin position="27"/>
        <end position="50"/>
    </location>
</feature>
<comment type="caution">
    <text evidence="2">The sequence shown here is derived from an EMBL/GenBank/DDBJ whole genome shotgun (WGS) entry which is preliminary data.</text>
</comment>
<proteinExistence type="predicted"/>
<keyword evidence="1" id="KW-0472">Membrane</keyword>
<organism evidence="2 3">
    <name type="scientific">Brachyspira aalborgi</name>
    <dbReference type="NCBI Taxonomy" id="29522"/>
    <lineage>
        <taxon>Bacteria</taxon>
        <taxon>Pseudomonadati</taxon>
        <taxon>Spirochaetota</taxon>
        <taxon>Spirochaetia</taxon>
        <taxon>Brachyspirales</taxon>
        <taxon>Brachyspiraceae</taxon>
        <taxon>Brachyspira</taxon>
    </lineage>
</organism>
<evidence type="ECO:0000313" key="2">
    <source>
        <dbReference type="EMBL" id="TXJ57690.1"/>
    </source>
</evidence>
<accession>A0A5C8G749</accession>